<dbReference type="InterPro" id="IPR050567">
    <property type="entry name" value="Mitochondrial_Carrier"/>
</dbReference>
<dbReference type="GO" id="GO:1990575">
    <property type="term" value="P:mitochondrial L-ornithine transmembrane transport"/>
    <property type="evidence" value="ECO:0007669"/>
    <property type="project" value="TreeGrafter"/>
</dbReference>
<sequence>MSAAGVAPRREVSQQEREQVESSSSSGGGGSKTEVSRRDALYGALVRALVVLFARPVRLFRPVKVTSLQLLESLARREGRTLSLTYLWRVLRREKWFFLPHLLGPPLAYQTIVGFSLFSVYTLTESQLTARRQKQQQQRLGPTPDKDEQEKQRATFTPLDIVIYSGAAAGVAQCILSAPLDNVRFILENGIGRSVSSAAAQDRAAATSGTHRRRTARARANGTHAASAGVRFGAGHAGPGGRSGPASASQLQVSWRAVAKAALLPFMPSTTHSRLTEQVKQQGNRLAAASLGQAGGSGAGAGAGLSSAASSQSISETKKELWQQTLRAWRGGLHGSGLIMSLCRDSVGFAAFFAVFELSRRCAYHSSMTIDRFQAWINTSLPLLRFGPIRPTQEVVPTHHHHALTSLGPGSSSSDVVYIESNGTHAHSSSASSYFPESDIRPDISYNATRTISGRVVAVLVLVVGGAIGATLYELVGRPFELMRLVIFTGTREWEKEAERRRASSAARAARKRDADAAGTRGAGGVRYSTLPKTMSIRAASPDRAQHGRSAIRGARLRSLEHDFLLQRPQQAGRASGVGLFLALRSANTMGGSTSRVGALALRTARRPAHPLALSPSTSRERKERQRKVALSRQRADAKLLDAARAMSISKSKRQDSSLPTHTHPSRPHSYSSSSSSSSSAQSPLPPPRPSTTALLLAHAKHTDPAFLRDLSSRGYPAPLALLALCGKAYFVGPFLANVGGPDTYLGALKADERVGRMRRAERAKMMMSGGGGGGNASASAVPPSSVGQGGGGGPSSSSMMGTIRYRGTHAWDGALRWSHVAWQSRWGWALRRMATPYGLGFLAFAWFGGDLNR</sequence>
<keyword evidence="6" id="KW-1133">Transmembrane helix</keyword>
<proteinExistence type="inferred from homology"/>
<dbReference type="Proteomes" id="UP000077684">
    <property type="component" value="Unassembled WGS sequence"/>
</dbReference>
<feature type="region of interest" description="Disordered" evidence="9">
    <location>
        <begin position="198"/>
        <end position="248"/>
    </location>
</feature>
<keyword evidence="11" id="KW-1185">Reference proteome</keyword>
<feature type="region of interest" description="Disordered" evidence="9">
    <location>
        <begin position="505"/>
        <end position="525"/>
    </location>
</feature>
<feature type="compositionally biased region" description="Low complexity" evidence="9">
    <location>
        <begin position="218"/>
        <end position="228"/>
    </location>
</feature>
<comment type="caution">
    <text evidence="10">The sequence shown here is derived from an EMBL/GenBank/DDBJ whole genome shotgun (WGS) entry which is preliminary data.</text>
</comment>
<organism evidence="10 11">
    <name type="scientific">Tilletia controversa</name>
    <name type="common">dwarf bunt fungus</name>
    <dbReference type="NCBI Taxonomy" id="13291"/>
    <lineage>
        <taxon>Eukaryota</taxon>
        <taxon>Fungi</taxon>
        <taxon>Dikarya</taxon>
        <taxon>Basidiomycota</taxon>
        <taxon>Ustilaginomycotina</taxon>
        <taxon>Exobasidiomycetes</taxon>
        <taxon>Tilletiales</taxon>
        <taxon>Tilletiaceae</taxon>
        <taxon>Tilletia</taxon>
    </lineage>
</organism>
<evidence type="ECO:0000313" key="11">
    <source>
        <dbReference type="Proteomes" id="UP000077684"/>
    </source>
</evidence>
<accession>A0A8X7SWF0</accession>
<feature type="compositionally biased region" description="Low complexity" evidence="9">
    <location>
        <begin position="198"/>
        <end position="209"/>
    </location>
</feature>
<dbReference type="GO" id="GO:0031966">
    <property type="term" value="C:mitochondrial membrane"/>
    <property type="evidence" value="ECO:0007669"/>
    <property type="project" value="UniProtKB-SubCell"/>
</dbReference>
<keyword evidence="4" id="KW-0812">Transmembrane</keyword>
<dbReference type="Gene3D" id="1.50.40.10">
    <property type="entry name" value="Mitochondrial carrier domain"/>
    <property type="match status" value="1"/>
</dbReference>
<evidence type="ECO:0000256" key="1">
    <source>
        <dbReference type="ARBA" id="ARBA00004225"/>
    </source>
</evidence>
<evidence type="ECO:0000313" key="10">
    <source>
        <dbReference type="EMBL" id="KAE8247158.1"/>
    </source>
</evidence>
<dbReference type="InterPro" id="IPR023395">
    <property type="entry name" value="MCP_dom_sf"/>
</dbReference>
<evidence type="ECO:0000256" key="3">
    <source>
        <dbReference type="ARBA" id="ARBA00022448"/>
    </source>
</evidence>
<evidence type="ECO:0008006" key="12">
    <source>
        <dbReference type="Google" id="ProtNLM"/>
    </source>
</evidence>
<evidence type="ECO:0000256" key="9">
    <source>
        <dbReference type="SAM" id="MobiDB-lite"/>
    </source>
</evidence>
<feature type="compositionally biased region" description="Low complexity" evidence="9">
    <location>
        <begin position="657"/>
        <end position="683"/>
    </location>
</feature>
<evidence type="ECO:0000256" key="6">
    <source>
        <dbReference type="ARBA" id="ARBA00022989"/>
    </source>
</evidence>
<evidence type="ECO:0000256" key="4">
    <source>
        <dbReference type="ARBA" id="ARBA00022692"/>
    </source>
</evidence>
<keyword evidence="7" id="KW-0496">Mitochondrion</keyword>
<evidence type="ECO:0000256" key="7">
    <source>
        <dbReference type="ARBA" id="ARBA00023128"/>
    </source>
</evidence>
<dbReference type="PANTHER" id="PTHR45624">
    <property type="entry name" value="MITOCHONDRIAL BASIC AMINO ACIDS TRANSPORTER-RELATED"/>
    <property type="match status" value="1"/>
</dbReference>
<protein>
    <recommendedName>
        <fullName evidence="12">Mitochondrial carrier protein</fullName>
    </recommendedName>
</protein>
<dbReference type="EMBL" id="LWDE02000508">
    <property type="protein sequence ID" value="KAE8247158.1"/>
    <property type="molecule type" value="Genomic_DNA"/>
</dbReference>
<comment type="similarity">
    <text evidence="2">Belongs to the mitochondrial carrier (TC 2.A.29) family.</text>
</comment>
<keyword evidence="5" id="KW-0677">Repeat</keyword>
<feature type="region of interest" description="Disordered" evidence="9">
    <location>
        <begin position="1"/>
        <end position="34"/>
    </location>
</feature>
<feature type="region of interest" description="Disordered" evidence="9">
    <location>
        <begin position="132"/>
        <end position="152"/>
    </location>
</feature>
<keyword evidence="8" id="KW-0472">Membrane</keyword>
<feature type="region of interest" description="Disordered" evidence="9">
    <location>
        <begin position="603"/>
        <end position="692"/>
    </location>
</feature>
<feature type="compositionally biased region" description="Low complexity" evidence="9">
    <location>
        <begin position="777"/>
        <end position="787"/>
    </location>
</feature>
<dbReference type="AlphaFoldDB" id="A0A8X7SWF0"/>
<reference evidence="10" key="2">
    <citation type="journal article" date="2019" name="IMA Fungus">
        <title>Genome sequencing and comparison of five Tilletia species to identify candidate genes for the detection of regulated species infecting wheat.</title>
        <authorList>
            <person name="Nguyen H.D.T."/>
            <person name="Sultana T."/>
            <person name="Kesanakurti P."/>
            <person name="Hambleton S."/>
        </authorList>
    </citation>
    <scope>NUCLEOTIDE SEQUENCE</scope>
    <source>
        <strain evidence="10">DAOMC 236426</strain>
    </source>
</reference>
<dbReference type="GO" id="GO:0000064">
    <property type="term" value="F:L-ornithine transmembrane transporter activity"/>
    <property type="evidence" value="ECO:0007669"/>
    <property type="project" value="TreeGrafter"/>
</dbReference>
<evidence type="ECO:0000256" key="5">
    <source>
        <dbReference type="ARBA" id="ARBA00022737"/>
    </source>
</evidence>
<name>A0A8X7SWF0_9BASI</name>
<dbReference type="PANTHER" id="PTHR45624:SF52">
    <property type="entry name" value="MITOCHONDRIAL CARRIER"/>
    <property type="match status" value="1"/>
</dbReference>
<gene>
    <name evidence="10" type="ORF">A4X06_0g4657</name>
</gene>
<feature type="region of interest" description="Disordered" evidence="9">
    <location>
        <begin position="769"/>
        <end position="799"/>
    </location>
</feature>
<evidence type="ECO:0000256" key="2">
    <source>
        <dbReference type="ARBA" id="ARBA00006375"/>
    </source>
</evidence>
<evidence type="ECO:0000256" key="8">
    <source>
        <dbReference type="ARBA" id="ARBA00023136"/>
    </source>
</evidence>
<feature type="compositionally biased region" description="Basic and acidic residues" evidence="9">
    <location>
        <begin position="8"/>
        <end position="20"/>
    </location>
</feature>
<keyword evidence="3" id="KW-0813">Transport</keyword>
<comment type="subcellular location">
    <subcellularLocation>
        <location evidence="1">Mitochondrion membrane</location>
        <topology evidence="1">Multi-pass membrane protein</topology>
    </subcellularLocation>
</comment>
<reference evidence="10" key="1">
    <citation type="submission" date="2016-04" db="EMBL/GenBank/DDBJ databases">
        <authorList>
            <person name="Nguyen H.D."/>
            <person name="Samba Siva P."/>
            <person name="Cullis J."/>
            <person name="Levesque C.A."/>
            <person name="Hambleton S."/>
        </authorList>
    </citation>
    <scope>NUCLEOTIDE SEQUENCE</scope>
    <source>
        <strain evidence="10">DAOMC 236426</strain>
    </source>
</reference>